<dbReference type="Pfam" id="PF00903">
    <property type="entry name" value="Glyoxalase"/>
    <property type="match status" value="1"/>
</dbReference>
<protein>
    <submittedName>
        <fullName evidence="2">VOC family protein</fullName>
    </submittedName>
</protein>
<dbReference type="InterPro" id="IPR004360">
    <property type="entry name" value="Glyas_Fos-R_dOase_dom"/>
</dbReference>
<name>A0AA49PZZ8_9BACT</name>
<gene>
    <name evidence="2" type="ORF">K4G66_14065</name>
</gene>
<reference evidence="2" key="1">
    <citation type="journal article" date="2023" name="Comput. Struct. Biotechnol. J.">
        <title>Discovery of a novel marine Bacteroidetes with a rich repertoire of carbohydrate-active enzymes.</title>
        <authorList>
            <person name="Chen B."/>
            <person name="Liu G."/>
            <person name="Chen Q."/>
            <person name="Wang H."/>
            <person name="Liu L."/>
            <person name="Tang K."/>
        </authorList>
    </citation>
    <scope>NUCLEOTIDE SEQUENCE</scope>
    <source>
        <strain evidence="2">TK19036</strain>
    </source>
</reference>
<evidence type="ECO:0000313" key="2">
    <source>
        <dbReference type="EMBL" id="WKN39817.1"/>
    </source>
</evidence>
<proteinExistence type="predicted"/>
<evidence type="ECO:0000259" key="1">
    <source>
        <dbReference type="PROSITE" id="PS51819"/>
    </source>
</evidence>
<organism evidence="2">
    <name type="scientific">Roseihalotalea indica</name>
    <dbReference type="NCBI Taxonomy" id="2867963"/>
    <lineage>
        <taxon>Bacteria</taxon>
        <taxon>Pseudomonadati</taxon>
        <taxon>Bacteroidota</taxon>
        <taxon>Cytophagia</taxon>
        <taxon>Cytophagales</taxon>
        <taxon>Catalimonadaceae</taxon>
        <taxon>Roseihalotalea</taxon>
    </lineage>
</organism>
<feature type="domain" description="VOC" evidence="1">
    <location>
        <begin position="4"/>
        <end position="124"/>
    </location>
</feature>
<dbReference type="PANTHER" id="PTHR33993:SF2">
    <property type="entry name" value="VOC DOMAIN-CONTAINING PROTEIN"/>
    <property type="match status" value="1"/>
</dbReference>
<dbReference type="InterPro" id="IPR052164">
    <property type="entry name" value="Anthracycline_SecMetBiosynth"/>
</dbReference>
<reference evidence="2" key="2">
    <citation type="journal article" date="2024" name="Antonie Van Leeuwenhoek">
        <title>Roseihalotalea indica gen. nov., sp. nov., a halophilic Bacteroidetes from mesopelagic Southwest Indian Ocean with higher carbohydrate metabolic potential.</title>
        <authorList>
            <person name="Chen B."/>
            <person name="Zhang M."/>
            <person name="Lin D."/>
            <person name="Ye J."/>
            <person name="Tang K."/>
        </authorList>
    </citation>
    <scope>NUCLEOTIDE SEQUENCE</scope>
    <source>
        <strain evidence="2">TK19036</strain>
    </source>
</reference>
<dbReference type="Gene3D" id="3.10.180.10">
    <property type="entry name" value="2,3-Dihydroxybiphenyl 1,2-Dioxygenase, domain 1"/>
    <property type="match status" value="1"/>
</dbReference>
<dbReference type="EMBL" id="CP120682">
    <property type="protein sequence ID" value="WKN39817.1"/>
    <property type="molecule type" value="Genomic_DNA"/>
</dbReference>
<dbReference type="InterPro" id="IPR037523">
    <property type="entry name" value="VOC_core"/>
</dbReference>
<dbReference type="SUPFAM" id="SSF54593">
    <property type="entry name" value="Glyoxalase/Bleomycin resistance protein/Dihydroxybiphenyl dioxygenase"/>
    <property type="match status" value="1"/>
</dbReference>
<dbReference type="AlphaFoldDB" id="A0AA49PZZ8"/>
<dbReference type="InterPro" id="IPR029068">
    <property type="entry name" value="Glyas_Bleomycin-R_OHBP_Dase"/>
</dbReference>
<dbReference type="PROSITE" id="PS51819">
    <property type="entry name" value="VOC"/>
    <property type="match status" value="1"/>
</dbReference>
<accession>A0AA49PZZ8</accession>
<sequence>MKNAISWFEIPAQNFERAKSFYEQVLNATLTREEMEGQEDIMAFFPADLENGGIGGCIVSGRGYESSETGALVYLNGGDDLSVPLARVEQAGGKVVMPKTAIGPHGFIAQFIDSEGNKVAFHSDN</sequence>
<dbReference type="PANTHER" id="PTHR33993">
    <property type="entry name" value="GLYOXALASE-RELATED"/>
    <property type="match status" value="1"/>
</dbReference>
<dbReference type="CDD" id="cd07247">
    <property type="entry name" value="SgaA_N_like"/>
    <property type="match status" value="1"/>
</dbReference>